<dbReference type="EMBL" id="MPDM01000006">
    <property type="protein sequence ID" value="OKL48084.1"/>
    <property type="molecule type" value="Genomic_DNA"/>
</dbReference>
<organism evidence="1 2">
    <name type="scientific">Boudabousia marimammalium</name>
    <dbReference type="NCBI Taxonomy" id="156892"/>
    <lineage>
        <taxon>Bacteria</taxon>
        <taxon>Bacillati</taxon>
        <taxon>Actinomycetota</taxon>
        <taxon>Actinomycetes</taxon>
        <taxon>Actinomycetales</taxon>
        <taxon>Actinomycetaceae</taxon>
        <taxon>Boudabousia</taxon>
    </lineage>
</organism>
<name>A0A1Q5PM04_9ACTO</name>
<gene>
    <name evidence="1" type="ORF">BM477_06385</name>
</gene>
<dbReference type="Proteomes" id="UP000186465">
    <property type="component" value="Unassembled WGS sequence"/>
</dbReference>
<proteinExistence type="predicted"/>
<accession>A0A1Q5PM04</accession>
<evidence type="ECO:0000313" key="2">
    <source>
        <dbReference type="Proteomes" id="UP000186465"/>
    </source>
</evidence>
<reference evidence="2" key="1">
    <citation type="submission" date="2016-11" db="EMBL/GenBank/DDBJ databases">
        <title>Actinomyces gypaetusis sp. nov. isolated from Gypaetus barbatus in Qinghai Tibet Plateau China.</title>
        <authorList>
            <person name="Meng X."/>
        </authorList>
    </citation>
    <scope>NUCLEOTIDE SEQUENCE [LARGE SCALE GENOMIC DNA]</scope>
    <source>
        <strain evidence="2">DSM 15383</strain>
    </source>
</reference>
<dbReference type="AlphaFoldDB" id="A0A1Q5PM04"/>
<sequence length="64" mass="6930">MLLKVRSTTSDLAVELYVQRIGVLHGDWPAFDSSVAVNVEVPLQGAYGGLVDDIGGFIERLRQG</sequence>
<comment type="caution">
    <text evidence="1">The sequence shown here is derived from an EMBL/GenBank/DDBJ whole genome shotgun (WGS) entry which is preliminary data.</text>
</comment>
<protein>
    <submittedName>
        <fullName evidence="1">Uncharacterized protein</fullName>
    </submittedName>
</protein>
<keyword evidence="2" id="KW-1185">Reference proteome</keyword>
<evidence type="ECO:0000313" key="1">
    <source>
        <dbReference type="EMBL" id="OKL48084.1"/>
    </source>
</evidence>
<dbReference type="STRING" id="156892.BM477_06385"/>